<protein>
    <submittedName>
        <fullName evidence="1">Uncharacterized protein</fullName>
    </submittedName>
</protein>
<organism evidence="1 2">
    <name type="scientific">Brassica cretica</name>
    <name type="common">Mustard</name>
    <dbReference type="NCBI Taxonomy" id="69181"/>
    <lineage>
        <taxon>Eukaryota</taxon>
        <taxon>Viridiplantae</taxon>
        <taxon>Streptophyta</taxon>
        <taxon>Embryophyta</taxon>
        <taxon>Tracheophyta</taxon>
        <taxon>Spermatophyta</taxon>
        <taxon>Magnoliopsida</taxon>
        <taxon>eudicotyledons</taxon>
        <taxon>Gunneridae</taxon>
        <taxon>Pentapetalae</taxon>
        <taxon>rosids</taxon>
        <taxon>malvids</taxon>
        <taxon>Brassicales</taxon>
        <taxon>Brassicaceae</taxon>
        <taxon>Brassiceae</taxon>
        <taxon>Brassica</taxon>
    </lineage>
</organism>
<dbReference type="AlphaFoldDB" id="A0A8S9QHM3"/>
<gene>
    <name evidence="1" type="ORF">F2Q69_00022135</name>
</gene>
<sequence>MYMKCLLNPSMWKSWGKCGWIVASISTDTSSAVSKVLGTPLFEASSSPPPYCFILGLYSMNSIFHSILFLCLKTSDYPGKAWMTYDRFLSDHLQEDADSSKSP</sequence>
<proteinExistence type="predicted"/>
<dbReference type="Proteomes" id="UP000712600">
    <property type="component" value="Unassembled WGS sequence"/>
</dbReference>
<evidence type="ECO:0000313" key="1">
    <source>
        <dbReference type="EMBL" id="KAF3539182.1"/>
    </source>
</evidence>
<name>A0A8S9QHM3_BRACR</name>
<dbReference type="EMBL" id="QGKX02001290">
    <property type="protein sequence ID" value="KAF3539182.1"/>
    <property type="molecule type" value="Genomic_DNA"/>
</dbReference>
<reference evidence="1" key="1">
    <citation type="submission" date="2019-12" db="EMBL/GenBank/DDBJ databases">
        <title>Genome sequencing and annotation of Brassica cretica.</title>
        <authorList>
            <person name="Studholme D.J."/>
            <person name="Sarris P."/>
        </authorList>
    </citation>
    <scope>NUCLEOTIDE SEQUENCE</scope>
    <source>
        <strain evidence="1">PFS-109/04</strain>
        <tissue evidence="1">Leaf</tissue>
    </source>
</reference>
<evidence type="ECO:0000313" key="2">
    <source>
        <dbReference type="Proteomes" id="UP000712600"/>
    </source>
</evidence>
<comment type="caution">
    <text evidence="1">The sequence shown here is derived from an EMBL/GenBank/DDBJ whole genome shotgun (WGS) entry which is preliminary data.</text>
</comment>
<accession>A0A8S9QHM3</accession>